<evidence type="ECO:0000313" key="2">
    <source>
        <dbReference type="Proteomes" id="UP000307720"/>
    </source>
</evidence>
<evidence type="ECO:0000313" key="1">
    <source>
        <dbReference type="EMBL" id="TGX95878.1"/>
    </source>
</evidence>
<proteinExistence type="predicted"/>
<keyword evidence="2" id="KW-1185">Reference proteome</keyword>
<comment type="caution">
    <text evidence="1">The sequence shown here is derived from an EMBL/GenBank/DDBJ whole genome shotgun (WGS) entry which is preliminary data.</text>
</comment>
<name>A0AC61QUS1_9FIRM</name>
<organism evidence="1 2">
    <name type="scientific">Hominisplanchenecus murintestinalis</name>
    <dbReference type="NCBI Taxonomy" id="2941517"/>
    <lineage>
        <taxon>Bacteria</taxon>
        <taxon>Bacillati</taxon>
        <taxon>Bacillota</taxon>
        <taxon>Clostridia</taxon>
        <taxon>Lachnospirales</taxon>
        <taxon>Lachnospiraceae</taxon>
        <taxon>Hominisplanchenecus</taxon>
    </lineage>
</organism>
<gene>
    <name evidence="1" type="ORF">E5357_17520</name>
</gene>
<sequence length="226" mass="26741">MFTTKIRRLAIFVSLLLILLLSVKAEAADYQLIRHDTKMSCVDAQTGTAITSQFITYKGYTYYFDANGFAHTGWLRLGKNYYFFNADGSMIKNRWMNQYYFLTDGRMAKNRWIKKCYVGSDGRVIPGYRKRLKEKFVNTKQGKKYRNSDGSYVTQAWQCIKGYWYYFYSSGLMARNSQIGKYYVDRQGRMVVKKWVRIGKRKYYYGTDGRLRKIQKLQTGTKKKEV</sequence>
<reference evidence="1" key="1">
    <citation type="submission" date="2019-04" db="EMBL/GenBank/DDBJ databases">
        <title>Microbes associate with the intestines of laboratory mice.</title>
        <authorList>
            <person name="Navarre W."/>
            <person name="Wong E."/>
            <person name="Huang K."/>
            <person name="Tropini C."/>
            <person name="Ng K."/>
            <person name="Yu B."/>
        </authorList>
    </citation>
    <scope>NUCLEOTIDE SEQUENCE</scope>
    <source>
        <strain evidence="1">NM72_1-8</strain>
    </source>
</reference>
<dbReference type="Proteomes" id="UP000307720">
    <property type="component" value="Unassembled WGS sequence"/>
</dbReference>
<accession>A0AC61QUS1</accession>
<protein>
    <submittedName>
        <fullName evidence="1">Uncharacterized protein</fullName>
    </submittedName>
</protein>
<dbReference type="EMBL" id="SRZB01000098">
    <property type="protein sequence ID" value="TGX95878.1"/>
    <property type="molecule type" value="Genomic_DNA"/>
</dbReference>